<accession>A0A8H4J3H4</accession>
<evidence type="ECO:0000313" key="4">
    <source>
        <dbReference type="Proteomes" id="UP000572817"/>
    </source>
</evidence>
<dbReference type="EMBL" id="WWBZ02000002">
    <property type="protein sequence ID" value="KAF4312575.1"/>
    <property type="molecule type" value="Genomic_DNA"/>
</dbReference>
<dbReference type="AlphaFoldDB" id="A0A8H4J3H4"/>
<keyword evidence="3" id="KW-0132">Cell division</keyword>
<organism evidence="3 4">
    <name type="scientific">Botryosphaeria dothidea</name>
    <dbReference type="NCBI Taxonomy" id="55169"/>
    <lineage>
        <taxon>Eukaryota</taxon>
        <taxon>Fungi</taxon>
        <taxon>Dikarya</taxon>
        <taxon>Ascomycota</taxon>
        <taxon>Pezizomycotina</taxon>
        <taxon>Dothideomycetes</taxon>
        <taxon>Dothideomycetes incertae sedis</taxon>
        <taxon>Botryosphaeriales</taxon>
        <taxon>Botryosphaeriaceae</taxon>
        <taxon>Botryosphaeria</taxon>
    </lineage>
</organism>
<feature type="transmembrane region" description="Helical" evidence="2">
    <location>
        <begin position="12"/>
        <end position="31"/>
    </location>
</feature>
<dbReference type="PANTHER" id="PTHR13315:SF1">
    <property type="entry name" value="PROTEIN TED1"/>
    <property type="match status" value="1"/>
</dbReference>
<proteinExistence type="predicted"/>
<evidence type="ECO:0000313" key="3">
    <source>
        <dbReference type="EMBL" id="KAF4312575.1"/>
    </source>
</evidence>
<dbReference type="InterPro" id="IPR029052">
    <property type="entry name" value="Metallo-depent_PP-like"/>
</dbReference>
<comment type="caution">
    <text evidence="3">The sequence shown here is derived from an EMBL/GenBank/DDBJ whole genome shotgun (WGS) entry which is preliminary data.</text>
</comment>
<dbReference type="GO" id="GO:0004527">
    <property type="term" value="F:exonuclease activity"/>
    <property type="evidence" value="ECO:0007669"/>
    <property type="project" value="UniProtKB-KW"/>
</dbReference>
<reference evidence="3" key="1">
    <citation type="submission" date="2020-04" db="EMBL/GenBank/DDBJ databases">
        <title>Genome Assembly and Annotation of Botryosphaeria dothidea sdau 11-99, a Latent Pathogen of Apple Fruit Ring Rot in China.</title>
        <authorList>
            <person name="Yu C."/>
            <person name="Diao Y."/>
            <person name="Lu Q."/>
            <person name="Zhao J."/>
            <person name="Cui S."/>
            <person name="Peng C."/>
            <person name="He B."/>
            <person name="Liu H."/>
        </authorList>
    </citation>
    <scope>NUCLEOTIDE SEQUENCE [LARGE SCALE GENOMIC DNA]</scope>
    <source>
        <strain evidence="3">Sdau11-99</strain>
    </source>
</reference>
<dbReference type="SUPFAM" id="SSF56300">
    <property type="entry name" value="Metallo-dependent phosphatases"/>
    <property type="match status" value="1"/>
</dbReference>
<dbReference type="GO" id="GO:0005783">
    <property type="term" value="C:endoplasmic reticulum"/>
    <property type="evidence" value="ECO:0007669"/>
    <property type="project" value="TreeGrafter"/>
</dbReference>
<dbReference type="GO" id="GO:0051301">
    <property type="term" value="P:cell division"/>
    <property type="evidence" value="ECO:0007669"/>
    <property type="project" value="UniProtKB-KW"/>
</dbReference>
<keyword evidence="3" id="KW-0269">Exonuclease</keyword>
<feature type="transmembrane region" description="Helical" evidence="2">
    <location>
        <begin position="461"/>
        <end position="482"/>
    </location>
</feature>
<keyword evidence="2" id="KW-0812">Transmembrane</keyword>
<dbReference type="GO" id="GO:0006506">
    <property type="term" value="P:GPI anchor biosynthetic process"/>
    <property type="evidence" value="ECO:0007669"/>
    <property type="project" value="InterPro"/>
</dbReference>
<keyword evidence="3" id="KW-0540">Nuclease</keyword>
<evidence type="ECO:0000256" key="1">
    <source>
        <dbReference type="ARBA" id="ARBA00023136"/>
    </source>
</evidence>
<keyword evidence="3" id="KW-0378">Hydrolase</keyword>
<dbReference type="Proteomes" id="UP000572817">
    <property type="component" value="Unassembled WGS sequence"/>
</dbReference>
<dbReference type="OrthoDB" id="9984693at2759"/>
<dbReference type="GO" id="GO:0016020">
    <property type="term" value="C:membrane"/>
    <property type="evidence" value="ECO:0007669"/>
    <property type="project" value="GOC"/>
</dbReference>
<gene>
    <name evidence="3" type="ORF">GTA08_BOTSDO11639</name>
</gene>
<name>A0A8H4J3H4_9PEZI</name>
<evidence type="ECO:0000256" key="2">
    <source>
        <dbReference type="SAM" id="Phobius"/>
    </source>
</evidence>
<keyword evidence="2" id="KW-1133">Transmembrane helix</keyword>
<dbReference type="PANTHER" id="PTHR13315">
    <property type="entry name" value="METALLO PHOSPHOESTERASE RELATED"/>
    <property type="match status" value="1"/>
</dbReference>
<keyword evidence="1 2" id="KW-0472">Membrane</keyword>
<sequence length="507" mass="56770">MPIHDLALRLGRGLLPFAVVASLYLYLYPLFHRCHFPRPHYVDTTGPLSHQQEAPFRLLALGDPQIEGDTSLPDPNDPLLPSLQRFPKHAADNGFAQAARAAAAALLRDDLPRLLRTYRKRLDLFGNDYYLAHIYRSLYWWCVPTHVAVLGDLLGSQWIADDEFERRSWRFWHRVFRNARRVEDHITAASEAEDLGADPAWKRRIINIAGNHDIGYAGDINDGRVDRFERQFGPVNWETSFHLDSVNISASDAPGQNHPELRLLVLNSMNLDGPAINEDLQHETYAFINDAIFHSRPVEDRSTFTLLLTHIPLHKKEGVCVDSPFFDYFDGSQGGGVKEQNHLSEGSSEAVLQGIFGMSGDASAPARGIGRNGLIVTGHDHEGCDIYHHRPRDESSWDAVPWTDAATLAHNSDLPGIRELTLRSMMGEYGGYAGLVSIWFDDGAGEWRSDVMMCSAGVQHVWWAVHVVDLVTLCLLLSGICLRTTTRLRKAMPTTESLVAKGATKKD</sequence>
<protein>
    <submittedName>
        <fullName evidence="3">Cell division control protein DNA repair exonuclease protein</fullName>
    </submittedName>
</protein>
<keyword evidence="4" id="KW-1185">Reference proteome</keyword>
<keyword evidence="3" id="KW-0131">Cell cycle</keyword>
<dbReference type="InterPro" id="IPR033308">
    <property type="entry name" value="PGAP5/Cdc1/Ted1"/>
</dbReference>